<feature type="transmembrane region" description="Helical" evidence="6">
    <location>
        <begin position="306"/>
        <end position="323"/>
    </location>
</feature>
<dbReference type="OrthoDB" id="5365632at2"/>
<evidence type="ECO:0000256" key="5">
    <source>
        <dbReference type="ARBA" id="ARBA00023136"/>
    </source>
</evidence>
<feature type="transmembrane region" description="Helical" evidence="6">
    <location>
        <begin position="374"/>
        <end position="396"/>
    </location>
</feature>
<feature type="transmembrane region" description="Helical" evidence="6">
    <location>
        <begin position="435"/>
        <end position="456"/>
    </location>
</feature>
<keyword evidence="4 6" id="KW-1133">Transmembrane helix</keyword>
<geneLocation type="plasmid" evidence="8">
    <name>large</name>
</geneLocation>
<dbReference type="KEGG" id="dps:DPPB79"/>
<feature type="transmembrane region" description="Helical" evidence="6">
    <location>
        <begin position="158"/>
        <end position="178"/>
    </location>
</feature>
<dbReference type="PANTHER" id="PTHR30250:SF26">
    <property type="entry name" value="PSMA PROTEIN"/>
    <property type="match status" value="1"/>
</dbReference>
<comment type="subcellular location">
    <subcellularLocation>
        <location evidence="1">Cell membrane</location>
        <topology evidence="1">Multi-pass membrane protein</topology>
    </subcellularLocation>
</comment>
<dbReference type="InterPro" id="IPR050833">
    <property type="entry name" value="Poly_Biosynth_Transport"/>
</dbReference>
<evidence type="ECO:0000256" key="4">
    <source>
        <dbReference type="ARBA" id="ARBA00022989"/>
    </source>
</evidence>
<feature type="transmembrane region" description="Helical" evidence="6">
    <location>
        <begin position="184"/>
        <end position="208"/>
    </location>
</feature>
<proteinExistence type="predicted"/>
<dbReference type="EMBL" id="CR522871">
    <property type="protein sequence ID" value="CAG37943.1"/>
    <property type="molecule type" value="Genomic_DNA"/>
</dbReference>
<feature type="transmembrane region" description="Helical" evidence="6">
    <location>
        <begin position="229"/>
        <end position="245"/>
    </location>
</feature>
<feature type="transmembrane region" description="Helical" evidence="6">
    <location>
        <begin position="84"/>
        <end position="107"/>
    </location>
</feature>
<evidence type="ECO:0000313" key="8">
    <source>
        <dbReference type="Proteomes" id="UP000000602"/>
    </source>
</evidence>
<accession>Q6AIA4</accession>
<evidence type="ECO:0000313" key="7">
    <source>
        <dbReference type="EMBL" id="CAG37943.1"/>
    </source>
</evidence>
<sequence>MNPSHRIIINTAATYTRSVFAIGLALFSSRWVLNALGQTDFGLFTVVGSLIIFISFLNSVMAASASRHFAYAMGQGNPEEVKRWFNAAFSIHLCLATGLILTGWPLGEYVIANYLTIPADRISACLWVFRISLVSTFFGMVSVPFIAMFTAKQHMPEIASWGMVQSVLTFILAFFLTQASGDRLLWYAGGMAMIPVFVQSCQIFRALFLFRECAVERRYWFDKKRLKEIFSFAIWNLIGCLGALLRNQGSAILLNIFFGAKVNAAYAIANQVSAQTNQLSAAMMGAFSPEITSCEGRGDRERMLSLSLRSTKFATILILLFAIPLMTEMEYVLKLWLRQPPEYTAMFCRLILTTFLIDRLTSGYMLAINAHGRIAVYQATLGTSLVLTLPLAWLFLKLGYPPTSVGVAFIITMTVCSLGRVLWGQRLLGMPVTKWLTSVLIPCGMVATAATLSALLSRCLLSPSFSRLVLTTAVCIVVSLLASWLWALDDSERGFACRAGKRLVGKASLLLNKA</sequence>
<dbReference type="STRING" id="177439.DPPB79"/>
<dbReference type="Proteomes" id="UP000000602">
    <property type="component" value="Plasmid large"/>
</dbReference>
<dbReference type="HOGENOM" id="CLU_040798_1_0_7"/>
<feature type="transmembrane region" description="Helical" evidence="6">
    <location>
        <begin position="402"/>
        <end position="423"/>
    </location>
</feature>
<gene>
    <name evidence="7" type="ordered locus">DPPB79</name>
</gene>
<feature type="transmembrane region" description="Helical" evidence="6">
    <location>
        <begin position="7"/>
        <end position="29"/>
    </location>
</feature>
<name>Q6AIA4_DESPS</name>
<dbReference type="PANTHER" id="PTHR30250">
    <property type="entry name" value="PST FAMILY PREDICTED COLANIC ACID TRANSPORTER"/>
    <property type="match status" value="1"/>
</dbReference>
<feature type="transmembrane region" description="Helical" evidence="6">
    <location>
        <begin position="251"/>
        <end position="269"/>
    </location>
</feature>
<evidence type="ECO:0000256" key="1">
    <source>
        <dbReference type="ARBA" id="ARBA00004651"/>
    </source>
</evidence>
<dbReference type="GO" id="GO:0005886">
    <property type="term" value="C:plasma membrane"/>
    <property type="evidence" value="ECO:0007669"/>
    <property type="project" value="UniProtKB-SubCell"/>
</dbReference>
<protein>
    <submittedName>
        <fullName evidence="7">Conserved hypothetical membrane protein</fullName>
    </submittedName>
</protein>
<dbReference type="InterPro" id="IPR002797">
    <property type="entry name" value="Polysacc_synth"/>
</dbReference>
<reference evidence="7 8" key="1">
    <citation type="journal article" date="2004" name="Environ. Microbiol.">
        <title>The genome of Desulfotalea psychrophila, a sulfate-reducing bacterium from permanently cold Arctic sediments.</title>
        <authorList>
            <person name="Rabus R."/>
            <person name="Ruepp A."/>
            <person name="Frickey T."/>
            <person name="Rattei T."/>
            <person name="Fartmann B."/>
            <person name="Stark M."/>
            <person name="Bauer M."/>
            <person name="Zibat A."/>
            <person name="Lombardot T."/>
            <person name="Becker I."/>
            <person name="Amann J."/>
            <person name="Gellner K."/>
            <person name="Teeling H."/>
            <person name="Leuschner W.D."/>
            <person name="Gloeckner F.-O."/>
            <person name="Lupas A.N."/>
            <person name="Amann R."/>
            <person name="Klenk H.-P."/>
        </authorList>
    </citation>
    <scope>NUCLEOTIDE SEQUENCE [LARGE SCALE GENOMIC DNA]</scope>
    <source>
        <strain evidence="8">DSM 12343 / LSv54</strain>
        <plasmid evidence="8">large</plasmid>
    </source>
</reference>
<feature type="transmembrane region" description="Helical" evidence="6">
    <location>
        <begin position="127"/>
        <end position="151"/>
    </location>
</feature>
<dbReference type="AlphaFoldDB" id="Q6AIA4"/>
<feature type="transmembrane region" description="Helical" evidence="6">
    <location>
        <begin position="468"/>
        <end position="488"/>
    </location>
</feature>
<evidence type="ECO:0000256" key="2">
    <source>
        <dbReference type="ARBA" id="ARBA00022475"/>
    </source>
</evidence>
<evidence type="ECO:0000256" key="6">
    <source>
        <dbReference type="SAM" id="Phobius"/>
    </source>
</evidence>
<evidence type="ECO:0000256" key="3">
    <source>
        <dbReference type="ARBA" id="ARBA00022692"/>
    </source>
</evidence>
<keyword evidence="3 6" id="KW-0812">Transmembrane</keyword>
<organism evidence="7 8">
    <name type="scientific">Desulfotalea psychrophila (strain LSv54 / DSM 12343)</name>
    <dbReference type="NCBI Taxonomy" id="177439"/>
    <lineage>
        <taxon>Bacteria</taxon>
        <taxon>Pseudomonadati</taxon>
        <taxon>Thermodesulfobacteriota</taxon>
        <taxon>Desulfobulbia</taxon>
        <taxon>Desulfobulbales</taxon>
        <taxon>Desulfocapsaceae</taxon>
        <taxon>Desulfotalea</taxon>
    </lineage>
</organism>
<dbReference type="eggNOG" id="COG2244">
    <property type="taxonomic scope" value="Bacteria"/>
</dbReference>
<feature type="transmembrane region" description="Helical" evidence="6">
    <location>
        <begin position="41"/>
        <end position="63"/>
    </location>
</feature>
<keyword evidence="5 6" id="KW-0472">Membrane</keyword>
<dbReference type="Pfam" id="PF01943">
    <property type="entry name" value="Polysacc_synt"/>
    <property type="match status" value="1"/>
</dbReference>
<keyword evidence="2" id="KW-1003">Cell membrane</keyword>
<dbReference type="RefSeq" id="WP_011190438.1">
    <property type="nucleotide sequence ID" value="NC_006139.1"/>
</dbReference>
<keyword evidence="8" id="KW-1185">Reference proteome</keyword>